<gene>
    <name evidence="1" type="ORF">ERS852572_02556</name>
</gene>
<protein>
    <recommendedName>
        <fullName evidence="3">DUF3848 domain-containing protein</fullName>
    </recommendedName>
</protein>
<evidence type="ECO:0000313" key="1">
    <source>
        <dbReference type="EMBL" id="CUN21749.1"/>
    </source>
</evidence>
<sequence>MCSNETKTEKAGEEMAHKLKTIRADMLMLQYQLERELIRYVKRYLAQPRTTLITEDEQFVFMCELYDYVENTEFSPEMVSSLMKTKNVLELSWDMWIDDGFLEDGEDSIKKVAELLQKGKI</sequence>
<dbReference type="PaxDb" id="166486-ERS852572_02556"/>
<dbReference type="AlphaFoldDB" id="A0A173V358"/>
<evidence type="ECO:0008006" key="3">
    <source>
        <dbReference type="Google" id="ProtNLM"/>
    </source>
</evidence>
<proteinExistence type="predicted"/>
<accession>A0A173V358</accession>
<reference evidence="1 2" key="1">
    <citation type="submission" date="2015-09" db="EMBL/GenBank/DDBJ databases">
        <authorList>
            <consortium name="Pathogen Informatics"/>
        </authorList>
    </citation>
    <scope>NUCLEOTIDE SEQUENCE [LARGE SCALE GENOMIC DNA]</scope>
    <source>
        <strain evidence="1 2">2789STDY5834960</strain>
    </source>
</reference>
<evidence type="ECO:0000313" key="2">
    <source>
        <dbReference type="Proteomes" id="UP000095350"/>
    </source>
</evidence>
<name>A0A173V358_9FIRM</name>
<dbReference type="Proteomes" id="UP000095350">
    <property type="component" value="Unassembled WGS sequence"/>
</dbReference>
<dbReference type="STRING" id="166486.ERS852572_02556"/>
<dbReference type="EMBL" id="CYXZ01000019">
    <property type="protein sequence ID" value="CUN21749.1"/>
    <property type="molecule type" value="Genomic_DNA"/>
</dbReference>
<organism evidence="1 2">
    <name type="scientific">Roseburia intestinalis</name>
    <dbReference type="NCBI Taxonomy" id="166486"/>
    <lineage>
        <taxon>Bacteria</taxon>
        <taxon>Bacillati</taxon>
        <taxon>Bacillota</taxon>
        <taxon>Clostridia</taxon>
        <taxon>Lachnospirales</taxon>
        <taxon>Lachnospiraceae</taxon>
        <taxon>Roseburia</taxon>
    </lineage>
</organism>